<sequence>MPRMRAWCDSRATQCNYALIDDTPPNGWFGDLLLPAMAEFADWEAKSPWFHVRLAPMITLTLPRRGFYTLARIAAHRGRLRPRNFSLTVWTDPPMNSERRHELQENELASAIDRINTKIEPYSKPIAAVLAIAFIGLLAWGFYSSMQAEQRSDATYQLMEGSVRGDSEMLATVAATYPETPMAAWARLYQGSQKMAAGINSLFSSRDEAEELLAEASSAYEEALSLSDDNNILIQSRAHYGLARIAESLGDTDEAIAQYEATMEAGESEAMTTEAQQRIALLSKPAAESFLTWFDEQDFTPADPSLPPALPSDQMLPDLPDLDFPEIETSTGPEPAAATEEAMDQPAAQDGAGESEPAGNEEAASDAEPAADEPTAEETATEENAAEEPATEEPTADEPAVEEASTEPEAAMEEEAPADAEPEADAEPAADSDPEPAAEPADAPAEEPSDAPAETDSESSGDEGDDAVGLEAPSNS</sequence>
<name>A0A5C5XN61_9BACT</name>
<feature type="compositionally biased region" description="Acidic residues" evidence="1">
    <location>
        <begin position="363"/>
        <end position="436"/>
    </location>
</feature>
<dbReference type="AlphaFoldDB" id="A0A5C5XN61"/>
<dbReference type="Gene3D" id="1.25.40.10">
    <property type="entry name" value="Tetratricopeptide repeat domain"/>
    <property type="match status" value="1"/>
</dbReference>
<feature type="compositionally biased region" description="Low complexity" evidence="1">
    <location>
        <begin position="328"/>
        <end position="340"/>
    </location>
</feature>
<reference evidence="3 4" key="1">
    <citation type="submission" date="2019-02" db="EMBL/GenBank/DDBJ databases">
        <title>Deep-cultivation of Planctomycetes and their phenomic and genomic characterization uncovers novel biology.</title>
        <authorList>
            <person name="Wiegand S."/>
            <person name="Jogler M."/>
            <person name="Boedeker C."/>
            <person name="Pinto D."/>
            <person name="Vollmers J."/>
            <person name="Rivas-Marin E."/>
            <person name="Kohn T."/>
            <person name="Peeters S.H."/>
            <person name="Heuer A."/>
            <person name="Rast P."/>
            <person name="Oberbeckmann S."/>
            <person name="Bunk B."/>
            <person name="Jeske O."/>
            <person name="Meyerdierks A."/>
            <person name="Storesund J.E."/>
            <person name="Kallscheuer N."/>
            <person name="Luecker S."/>
            <person name="Lage O.M."/>
            <person name="Pohl T."/>
            <person name="Merkel B.J."/>
            <person name="Hornburger P."/>
            <person name="Mueller R.-W."/>
            <person name="Bruemmer F."/>
            <person name="Labrenz M."/>
            <person name="Spormann A.M."/>
            <person name="Op Den Camp H."/>
            <person name="Overmann J."/>
            <person name="Amann R."/>
            <person name="Jetten M.S.M."/>
            <person name="Mascher T."/>
            <person name="Medema M.H."/>
            <person name="Devos D.P."/>
            <person name="Kaster A.-K."/>
            <person name="Ovreas L."/>
            <person name="Rohde M."/>
            <person name="Galperin M.Y."/>
            <person name="Jogler C."/>
        </authorList>
    </citation>
    <scope>NUCLEOTIDE SEQUENCE [LARGE SCALE GENOMIC DNA]</scope>
    <source>
        <strain evidence="3 4">CA85</strain>
    </source>
</reference>
<proteinExistence type="predicted"/>
<keyword evidence="2" id="KW-1133">Transmembrane helix</keyword>
<organism evidence="3 4">
    <name type="scientific">Allorhodopirellula solitaria</name>
    <dbReference type="NCBI Taxonomy" id="2527987"/>
    <lineage>
        <taxon>Bacteria</taxon>
        <taxon>Pseudomonadati</taxon>
        <taxon>Planctomycetota</taxon>
        <taxon>Planctomycetia</taxon>
        <taxon>Pirellulales</taxon>
        <taxon>Pirellulaceae</taxon>
        <taxon>Allorhodopirellula</taxon>
    </lineage>
</organism>
<feature type="transmembrane region" description="Helical" evidence="2">
    <location>
        <begin position="126"/>
        <end position="143"/>
    </location>
</feature>
<evidence type="ECO:0000313" key="4">
    <source>
        <dbReference type="Proteomes" id="UP000318053"/>
    </source>
</evidence>
<keyword evidence="2" id="KW-0812">Transmembrane</keyword>
<evidence type="ECO:0000256" key="2">
    <source>
        <dbReference type="SAM" id="Phobius"/>
    </source>
</evidence>
<evidence type="ECO:0000256" key="1">
    <source>
        <dbReference type="SAM" id="MobiDB-lite"/>
    </source>
</evidence>
<evidence type="ECO:0000313" key="3">
    <source>
        <dbReference type="EMBL" id="TWT64626.1"/>
    </source>
</evidence>
<dbReference type="EMBL" id="SJPK01000010">
    <property type="protein sequence ID" value="TWT64626.1"/>
    <property type="molecule type" value="Genomic_DNA"/>
</dbReference>
<keyword evidence="2" id="KW-0472">Membrane</keyword>
<feature type="region of interest" description="Disordered" evidence="1">
    <location>
        <begin position="298"/>
        <end position="476"/>
    </location>
</feature>
<gene>
    <name evidence="3" type="ORF">CA85_37590</name>
</gene>
<accession>A0A5C5XN61</accession>
<dbReference type="SUPFAM" id="SSF48452">
    <property type="entry name" value="TPR-like"/>
    <property type="match status" value="1"/>
</dbReference>
<keyword evidence="4" id="KW-1185">Reference proteome</keyword>
<dbReference type="Proteomes" id="UP000318053">
    <property type="component" value="Unassembled WGS sequence"/>
</dbReference>
<dbReference type="InterPro" id="IPR011990">
    <property type="entry name" value="TPR-like_helical_dom_sf"/>
</dbReference>
<comment type="caution">
    <text evidence="3">The sequence shown here is derived from an EMBL/GenBank/DDBJ whole genome shotgun (WGS) entry which is preliminary data.</text>
</comment>
<protein>
    <submittedName>
        <fullName evidence="3">Uncharacterized protein</fullName>
    </submittedName>
</protein>
<feature type="compositionally biased region" description="Acidic residues" evidence="1">
    <location>
        <begin position="444"/>
        <end position="468"/>
    </location>
</feature>